<reference evidence="2 3" key="1">
    <citation type="submission" date="2017-10" db="EMBL/GenBank/DDBJ databases">
        <title>Comparative genomics in systemic dimorphic fungi from Ajellomycetaceae.</title>
        <authorList>
            <person name="Munoz J.F."/>
            <person name="Mcewen J.G."/>
            <person name="Clay O.K."/>
            <person name="Cuomo C.A."/>
        </authorList>
    </citation>
    <scope>NUCLEOTIDE SEQUENCE [LARGE SCALE GENOMIC DNA]</scope>
    <source>
        <strain evidence="2 3">UAMH130</strain>
    </source>
</reference>
<name>A0A2B7XGA4_9EURO</name>
<dbReference type="AlphaFoldDB" id="A0A2B7XGA4"/>
<dbReference type="Pfam" id="PF13302">
    <property type="entry name" value="Acetyltransf_3"/>
    <property type="match status" value="1"/>
</dbReference>
<accession>A0A2B7XGA4</accession>
<dbReference type="GO" id="GO:0008999">
    <property type="term" value="F:protein-N-terminal-alanine acetyltransferase activity"/>
    <property type="evidence" value="ECO:0007669"/>
    <property type="project" value="TreeGrafter"/>
</dbReference>
<comment type="caution">
    <text evidence="2">The sequence shown here is derived from an EMBL/GenBank/DDBJ whole genome shotgun (WGS) entry which is preliminary data.</text>
</comment>
<gene>
    <name evidence="2" type="ORF">GX51_01657</name>
</gene>
<dbReference type="EMBL" id="PDNC01000013">
    <property type="protein sequence ID" value="PGH07648.1"/>
    <property type="molecule type" value="Genomic_DNA"/>
</dbReference>
<sequence length="233" mass="26654">MAEPQFGPIVPDIPAIPPIRKTLHGRTITLEPLTLEHSDSLFSCLGGTDNASIWDYLPYGPFTSKAEFDKSIANMAISEDRMFFSVIDRTGLNTNHSGKAIGFLSLLRLDISNRVVEIGFVAFAKMLQRTTPATEVFYVMLKYVFDELHFRRCEWKCDDLNGPSKRAATRLGFVYEGLFRKHIIVKGRNRDTAWFSIVDNEWEEQVKEALEKWLSADNFDAEGRQKQDLKLRT</sequence>
<feature type="domain" description="N-acetyltransferase" evidence="1">
    <location>
        <begin position="28"/>
        <end position="174"/>
    </location>
</feature>
<dbReference type="FunFam" id="3.40.630.30:FF:000047">
    <property type="entry name" value="Acetyltransferase, GNAT family"/>
    <property type="match status" value="1"/>
</dbReference>
<dbReference type="OrthoDB" id="41238at2759"/>
<organism evidence="2 3">
    <name type="scientific">Blastomyces parvus</name>
    <dbReference type="NCBI Taxonomy" id="2060905"/>
    <lineage>
        <taxon>Eukaryota</taxon>
        <taxon>Fungi</taxon>
        <taxon>Dikarya</taxon>
        <taxon>Ascomycota</taxon>
        <taxon>Pezizomycotina</taxon>
        <taxon>Eurotiomycetes</taxon>
        <taxon>Eurotiomycetidae</taxon>
        <taxon>Onygenales</taxon>
        <taxon>Ajellomycetaceae</taxon>
        <taxon>Blastomyces</taxon>
    </lineage>
</organism>
<protein>
    <recommendedName>
        <fullName evidence="1">N-acetyltransferase domain-containing protein</fullName>
    </recommendedName>
</protein>
<dbReference type="PANTHER" id="PTHR43441:SF2">
    <property type="entry name" value="FAMILY ACETYLTRANSFERASE, PUTATIVE (AFU_ORTHOLOGUE AFUA_7G00850)-RELATED"/>
    <property type="match status" value="1"/>
</dbReference>
<dbReference type="GO" id="GO:1990189">
    <property type="term" value="F:protein N-terminal-serine acetyltransferase activity"/>
    <property type="evidence" value="ECO:0007669"/>
    <property type="project" value="TreeGrafter"/>
</dbReference>
<dbReference type="Gene3D" id="3.40.630.30">
    <property type="match status" value="1"/>
</dbReference>
<evidence type="ECO:0000259" key="1">
    <source>
        <dbReference type="Pfam" id="PF13302"/>
    </source>
</evidence>
<keyword evidence="3" id="KW-1185">Reference proteome</keyword>
<dbReference type="Proteomes" id="UP000224080">
    <property type="component" value="Unassembled WGS sequence"/>
</dbReference>
<dbReference type="SUPFAM" id="SSF55729">
    <property type="entry name" value="Acyl-CoA N-acyltransferases (Nat)"/>
    <property type="match status" value="1"/>
</dbReference>
<evidence type="ECO:0000313" key="3">
    <source>
        <dbReference type="Proteomes" id="UP000224080"/>
    </source>
</evidence>
<dbReference type="InterPro" id="IPR016181">
    <property type="entry name" value="Acyl_CoA_acyltransferase"/>
</dbReference>
<proteinExistence type="predicted"/>
<dbReference type="InterPro" id="IPR000182">
    <property type="entry name" value="GNAT_dom"/>
</dbReference>
<dbReference type="PANTHER" id="PTHR43441">
    <property type="entry name" value="RIBOSOMAL-PROTEIN-SERINE ACETYLTRANSFERASE"/>
    <property type="match status" value="1"/>
</dbReference>
<dbReference type="InterPro" id="IPR051908">
    <property type="entry name" value="Ribosomal_N-acetyltransferase"/>
</dbReference>
<evidence type="ECO:0000313" key="2">
    <source>
        <dbReference type="EMBL" id="PGH07648.1"/>
    </source>
</evidence>